<name>A0ABQ5K306_9EUKA</name>
<comment type="caution">
    <text evidence="1">The sequence shown here is derived from an EMBL/GenBank/DDBJ whole genome shotgun (WGS) entry which is preliminary data.</text>
</comment>
<evidence type="ECO:0000313" key="2">
    <source>
        <dbReference type="Proteomes" id="UP001057375"/>
    </source>
</evidence>
<protein>
    <recommendedName>
        <fullName evidence="3">Secreted protein</fullName>
    </recommendedName>
</protein>
<proteinExistence type="predicted"/>
<dbReference type="EMBL" id="BQXS01006750">
    <property type="protein sequence ID" value="GKT22175.1"/>
    <property type="molecule type" value="Genomic_DNA"/>
</dbReference>
<dbReference type="Proteomes" id="UP001057375">
    <property type="component" value="Unassembled WGS sequence"/>
</dbReference>
<organism evidence="1 2">
    <name type="scientific">Aduncisulcus paluster</name>
    <dbReference type="NCBI Taxonomy" id="2918883"/>
    <lineage>
        <taxon>Eukaryota</taxon>
        <taxon>Metamonada</taxon>
        <taxon>Carpediemonas-like organisms</taxon>
        <taxon>Aduncisulcus</taxon>
    </lineage>
</organism>
<gene>
    <name evidence="1" type="ORF">ADUPG1_004494</name>
</gene>
<accession>A0ABQ5K306</accession>
<evidence type="ECO:0000313" key="1">
    <source>
        <dbReference type="EMBL" id="GKT22175.1"/>
    </source>
</evidence>
<reference evidence="1" key="1">
    <citation type="submission" date="2022-03" db="EMBL/GenBank/DDBJ databases">
        <title>Draft genome sequence of Aduncisulcus paluster, a free-living microaerophilic Fornicata.</title>
        <authorList>
            <person name="Yuyama I."/>
            <person name="Kume K."/>
            <person name="Tamura T."/>
            <person name="Inagaki Y."/>
            <person name="Hashimoto T."/>
        </authorList>
    </citation>
    <scope>NUCLEOTIDE SEQUENCE</scope>
    <source>
        <strain evidence="1">NY0171</strain>
    </source>
</reference>
<sequence length="89" mass="9431">LCSSASFISISSPSMSNGSVPKTKHFDAFTSSPPVFSAIMSSPVKWISSSLLLASRIKSSANALMRGFNWSGMIISNIMLNITGDIAFP</sequence>
<evidence type="ECO:0008006" key="3">
    <source>
        <dbReference type="Google" id="ProtNLM"/>
    </source>
</evidence>
<keyword evidence="2" id="KW-1185">Reference proteome</keyword>
<feature type="non-terminal residue" evidence="1">
    <location>
        <position position="1"/>
    </location>
</feature>